<sequence length="189" mass="20164">MHFRTAALLSIALASPVAADEFAAAAEEFYRSSVATWAADPRLVAAITEQNNRTTGYTQAEIDALDQAWRAEVGMSDAPTITPVLTSELSEFLREQVAQSGGRITEVFVMDGVGLNVATSDVTSDFWQGDEEKFTETFGQGPGAIHVSEIELDESTQRYQGQVSVTIVDPASGLPIGAMTVGVDAESLM</sequence>
<dbReference type="RefSeq" id="WP_160762732.1">
    <property type="nucleotide sequence ID" value="NZ_WUPT01000001.1"/>
</dbReference>
<feature type="chain" id="PRO_5028994902" evidence="1">
    <location>
        <begin position="20"/>
        <end position="189"/>
    </location>
</feature>
<dbReference type="AlphaFoldDB" id="A0A7C9MIC2"/>
<evidence type="ECO:0000313" key="3">
    <source>
        <dbReference type="Proteomes" id="UP000480350"/>
    </source>
</evidence>
<evidence type="ECO:0000256" key="1">
    <source>
        <dbReference type="SAM" id="SignalP"/>
    </source>
</evidence>
<proteinExistence type="predicted"/>
<comment type="caution">
    <text evidence="2">The sequence shown here is derived from an EMBL/GenBank/DDBJ whole genome shotgun (WGS) entry which is preliminary data.</text>
</comment>
<organism evidence="2 3">
    <name type="scientific">Kangsaoukella pontilimi</name>
    <dbReference type="NCBI Taxonomy" id="2691042"/>
    <lineage>
        <taxon>Bacteria</taxon>
        <taxon>Pseudomonadati</taxon>
        <taxon>Pseudomonadota</taxon>
        <taxon>Alphaproteobacteria</taxon>
        <taxon>Rhodobacterales</taxon>
        <taxon>Paracoccaceae</taxon>
        <taxon>Kangsaoukella</taxon>
    </lineage>
</organism>
<keyword evidence="3" id="KW-1185">Reference proteome</keyword>
<feature type="signal peptide" evidence="1">
    <location>
        <begin position="1"/>
        <end position="19"/>
    </location>
</feature>
<protein>
    <submittedName>
        <fullName evidence="2">Uncharacterized protein</fullName>
    </submittedName>
</protein>
<dbReference type="Proteomes" id="UP000480350">
    <property type="component" value="Unassembled WGS sequence"/>
</dbReference>
<name>A0A7C9MIC2_9RHOB</name>
<accession>A0A7C9MIC2</accession>
<reference evidence="2 3" key="2">
    <citation type="submission" date="2020-03" db="EMBL/GenBank/DDBJ databases">
        <title>Kangsaoukella pontilimi gen. nov., sp. nov., a new member of the family Rhodobacteraceae isolated from a tidal mudflat.</title>
        <authorList>
            <person name="Kim I.S."/>
        </authorList>
    </citation>
    <scope>NUCLEOTIDE SEQUENCE [LARGE SCALE GENOMIC DNA]</scope>
    <source>
        <strain evidence="2 3">GH1-50</strain>
    </source>
</reference>
<gene>
    <name evidence="2" type="ORF">GQ651_03045</name>
</gene>
<evidence type="ECO:0000313" key="2">
    <source>
        <dbReference type="EMBL" id="MXQ06815.1"/>
    </source>
</evidence>
<keyword evidence="1" id="KW-0732">Signal</keyword>
<dbReference type="EMBL" id="WUPT01000001">
    <property type="protein sequence ID" value="MXQ06815.1"/>
    <property type="molecule type" value="Genomic_DNA"/>
</dbReference>
<reference evidence="2 3" key="1">
    <citation type="submission" date="2019-12" db="EMBL/GenBank/DDBJ databases">
        <authorList>
            <person name="Lee S.D."/>
        </authorList>
    </citation>
    <scope>NUCLEOTIDE SEQUENCE [LARGE SCALE GENOMIC DNA]</scope>
    <source>
        <strain evidence="2 3">GH1-50</strain>
    </source>
</reference>